<organism evidence="1">
    <name type="scientific">marine sediment metagenome</name>
    <dbReference type="NCBI Taxonomy" id="412755"/>
    <lineage>
        <taxon>unclassified sequences</taxon>
        <taxon>metagenomes</taxon>
        <taxon>ecological metagenomes</taxon>
    </lineage>
</organism>
<dbReference type="AlphaFoldDB" id="A0A0F9E899"/>
<comment type="caution">
    <text evidence="1">The sequence shown here is derived from an EMBL/GenBank/DDBJ whole genome shotgun (WGS) entry which is preliminary data.</text>
</comment>
<protein>
    <submittedName>
        <fullName evidence="1">Uncharacterized protein</fullName>
    </submittedName>
</protein>
<reference evidence="1" key="1">
    <citation type="journal article" date="2015" name="Nature">
        <title>Complex archaea that bridge the gap between prokaryotes and eukaryotes.</title>
        <authorList>
            <person name="Spang A."/>
            <person name="Saw J.H."/>
            <person name="Jorgensen S.L."/>
            <person name="Zaremba-Niedzwiedzka K."/>
            <person name="Martijn J."/>
            <person name="Lind A.E."/>
            <person name="van Eijk R."/>
            <person name="Schleper C."/>
            <person name="Guy L."/>
            <person name="Ettema T.J."/>
        </authorList>
    </citation>
    <scope>NUCLEOTIDE SEQUENCE</scope>
</reference>
<name>A0A0F9E899_9ZZZZ</name>
<proteinExistence type="predicted"/>
<accession>A0A0F9E899</accession>
<dbReference type="EMBL" id="LAZR01028482">
    <property type="protein sequence ID" value="KKL62466.1"/>
    <property type="molecule type" value="Genomic_DNA"/>
</dbReference>
<gene>
    <name evidence="1" type="ORF">LCGC14_2184940</name>
</gene>
<evidence type="ECO:0000313" key="1">
    <source>
        <dbReference type="EMBL" id="KKL62466.1"/>
    </source>
</evidence>
<sequence length="29" mass="3492">MILADWCTWYIPIVSIFILWDVTGTKKYD</sequence>